<evidence type="ECO:0000256" key="1">
    <source>
        <dbReference type="ARBA" id="ARBA00023015"/>
    </source>
</evidence>
<reference evidence="5 6" key="1">
    <citation type="submission" date="2022-08" db="EMBL/GenBank/DDBJ databases">
        <authorList>
            <person name="Zeman M."/>
            <person name="Kubasova T."/>
        </authorList>
    </citation>
    <scope>NUCLEOTIDE SEQUENCE [LARGE SCALE GENOMIC DNA]</scope>
    <source>
        <strain evidence="5 6">ET62</strain>
    </source>
</reference>
<dbReference type="SMART" id="SM00342">
    <property type="entry name" value="HTH_ARAC"/>
    <property type="match status" value="1"/>
</dbReference>
<sequence>MDVSFNEVMKSLSPGLVKTGCLQIESSFSAYDTVTLEKGFFFLLVINGTSSVNDIYHTYTLSARQLLVVTPSVQVRLTGKSEDFRCICLYIVPDYFDTLAVGQLAYNQVSSYIGNFRLPIFQLDKVQTEYLQKTMALFTPQLEKMQLYQDGAIRHLCSFLLLQIADILYKKNRDTSGCVKRSSEIFRNFKRLLVHHYREQHTIQFYADQLNISTTYLSRIVKHITGRTVCFHISELLCADARKLLECTDLDVKEIADQLGFSDQSVFGKFFHRKTGISPIRFRTQKDRSKNV</sequence>
<dbReference type="AlphaFoldDB" id="A0AAW5N8L7"/>
<evidence type="ECO:0000313" key="5">
    <source>
        <dbReference type="EMBL" id="MCR8873555.1"/>
    </source>
</evidence>
<evidence type="ECO:0000259" key="4">
    <source>
        <dbReference type="PROSITE" id="PS01124"/>
    </source>
</evidence>
<feature type="domain" description="HTH araC/xylS-type" evidence="4">
    <location>
        <begin position="187"/>
        <end position="285"/>
    </location>
</feature>
<keyword evidence="1" id="KW-0805">Transcription regulation</keyword>
<accession>A0AAW5N8L7</accession>
<dbReference type="PANTHER" id="PTHR43280">
    <property type="entry name" value="ARAC-FAMILY TRANSCRIPTIONAL REGULATOR"/>
    <property type="match status" value="1"/>
</dbReference>
<comment type="caution">
    <text evidence="5">The sequence shown here is derived from an EMBL/GenBank/DDBJ whole genome shotgun (WGS) entry which is preliminary data.</text>
</comment>
<name>A0AAW5N8L7_9BACT</name>
<evidence type="ECO:0000256" key="3">
    <source>
        <dbReference type="ARBA" id="ARBA00023163"/>
    </source>
</evidence>
<keyword evidence="3" id="KW-0804">Transcription</keyword>
<dbReference type="InterPro" id="IPR018060">
    <property type="entry name" value="HTH_AraC"/>
</dbReference>
<organism evidence="5 6">
    <name type="scientific">Phocaeicola barnesiae</name>
    <dbReference type="NCBI Taxonomy" id="376804"/>
    <lineage>
        <taxon>Bacteria</taxon>
        <taxon>Pseudomonadati</taxon>
        <taxon>Bacteroidota</taxon>
        <taxon>Bacteroidia</taxon>
        <taxon>Bacteroidales</taxon>
        <taxon>Bacteroidaceae</taxon>
        <taxon>Phocaeicola</taxon>
    </lineage>
</organism>
<dbReference type="PRINTS" id="PR00032">
    <property type="entry name" value="HTHARAC"/>
</dbReference>
<gene>
    <name evidence="5" type="ORF">NW209_05915</name>
</gene>
<evidence type="ECO:0000313" key="6">
    <source>
        <dbReference type="Proteomes" id="UP001204579"/>
    </source>
</evidence>
<dbReference type="RefSeq" id="WP_258335595.1">
    <property type="nucleotide sequence ID" value="NZ_JANRHJ010000005.1"/>
</dbReference>
<proteinExistence type="predicted"/>
<dbReference type="GO" id="GO:0003700">
    <property type="term" value="F:DNA-binding transcription factor activity"/>
    <property type="evidence" value="ECO:0007669"/>
    <property type="project" value="InterPro"/>
</dbReference>
<dbReference type="SUPFAM" id="SSF46689">
    <property type="entry name" value="Homeodomain-like"/>
    <property type="match status" value="1"/>
</dbReference>
<dbReference type="Gene3D" id="1.10.10.60">
    <property type="entry name" value="Homeodomain-like"/>
    <property type="match status" value="2"/>
</dbReference>
<dbReference type="InterPro" id="IPR020449">
    <property type="entry name" value="Tscrpt_reg_AraC-type_HTH"/>
</dbReference>
<dbReference type="GO" id="GO:0043565">
    <property type="term" value="F:sequence-specific DNA binding"/>
    <property type="evidence" value="ECO:0007669"/>
    <property type="project" value="InterPro"/>
</dbReference>
<dbReference type="PANTHER" id="PTHR43280:SF32">
    <property type="entry name" value="TRANSCRIPTIONAL REGULATORY PROTEIN"/>
    <property type="match status" value="1"/>
</dbReference>
<dbReference type="Proteomes" id="UP001204579">
    <property type="component" value="Unassembled WGS sequence"/>
</dbReference>
<dbReference type="InterPro" id="IPR009057">
    <property type="entry name" value="Homeodomain-like_sf"/>
</dbReference>
<dbReference type="PROSITE" id="PS01124">
    <property type="entry name" value="HTH_ARAC_FAMILY_2"/>
    <property type="match status" value="1"/>
</dbReference>
<keyword evidence="2" id="KW-0238">DNA-binding</keyword>
<keyword evidence="6" id="KW-1185">Reference proteome</keyword>
<protein>
    <submittedName>
        <fullName evidence="5">AraC family transcriptional regulator</fullName>
    </submittedName>
</protein>
<dbReference type="Pfam" id="PF12833">
    <property type="entry name" value="HTH_18"/>
    <property type="match status" value="1"/>
</dbReference>
<dbReference type="EMBL" id="JANRHJ010000005">
    <property type="protein sequence ID" value="MCR8873555.1"/>
    <property type="molecule type" value="Genomic_DNA"/>
</dbReference>
<evidence type="ECO:0000256" key="2">
    <source>
        <dbReference type="ARBA" id="ARBA00023125"/>
    </source>
</evidence>